<dbReference type="PANTHER" id="PTHR24198">
    <property type="entry name" value="ANKYRIN REPEAT AND PROTEIN KINASE DOMAIN-CONTAINING PROTEIN"/>
    <property type="match status" value="1"/>
</dbReference>
<protein>
    <recommendedName>
        <fullName evidence="7">Ankyrin</fullName>
    </recommendedName>
</protein>
<evidence type="ECO:0008006" key="7">
    <source>
        <dbReference type="Google" id="ProtNLM"/>
    </source>
</evidence>
<organism evidence="5 6">
    <name type="scientific">Xylaria bambusicola</name>
    <dbReference type="NCBI Taxonomy" id="326684"/>
    <lineage>
        <taxon>Eukaryota</taxon>
        <taxon>Fungi</taxon>
        <taxon>Dikarya</taxon>
        <taxon>Ascomycota</taxon>
        <taxon>Pezizomycotina</taxon>
        <taxon>Sordariomycetes</taxon>
        <taxon>Xylariomycetidae</taxon>
        <taxon>Xylariales</taxon>
        <taxon>Xylariaceae</taxon>
        <taxon>Xylaria</taxon>
    </lineage>
</organism>
<dbReference type="SMART" id="SM00248">
    <property type="entry name" value="ANK"/>
    <property type="match status" value="5"/>
</dbReference>
<accession>A0AAN7UGT5</accession>
<dbReference type="InterPro" id="IPR002110">
    <property type="entry name" value="Ankyrin_rpt"/>
</dbReference>
<keyword evidence="1" id="KW-0677">Repeat</keyword>
<feature type="compositionally biased region" description="Low complexity" evidence="4">
    <location>
        <begin position="543"/>
        <end position="552"/>
    </location>
</feature>
<dbReference type="Proteomes" id="UP001305414">
    <property type="component" value="Unassembled WGS sequence"/>
</dbReference>
<evidence type="ECO:0000256" key="3">
    <source>
        <dbReference type="PROSITE-ProRule" id="PRU00023"/>
    </source>
</evidence>
<gene>
    <name evidence="5" type="ORF">RRF57_004663</name>
</gene>
<keyword evidence="6" id="KW-1185">Reference proteome</keyword>
<sequence length="661" mass="73426">MKSINDFLRRVQSPIDAALHMYYDIQSYGSPENPSRSKLVLYLLQHGVAIPLAAARCAIVDADTELLSVLLEAQVPMSAEIYGSFTIASDKPNETEEDLERRVRFAMAVLDNGIEVTNADAINAIKLGDLDLVKRILSHNLRQVQTEGTILEAAIVGGNPFIIQEALKHESTRYSAHALCAATFQTVTGLINPDIVSHILELRHPNSISQGSLELETTAIGIAACYKSFEILELLLASVPVFDFAYIPTIYHYCMDMEDREDRGSPEPQSMQEAIVYTDDQWDTFRPWGFWHGSFNSSSVLVYAIESTPPILLKLLDHGYKFDWTAVASILYQGKGEQYMKYVLDQSTLIHGDYGPNTALRLAIDSGDITLMKSLLKFCDPPGYDIIGLGDHDGPLQVTIKNGNLEMFDALLEVGINPDTPAEANRGMTALQAAAIYNRVGLAKRLIDLKVDVNAPGATEYGRTALEGAAEHGHIDMIELLLHSGVITTGPGQRQFLRAIRFAQRECHFVAADMLKRHRKLNEEDLSILEEKDLLREYALSPSDSTSSCSDCTSEDERRSDDEANSVSEEVQAGEDLTQLDTENTILSEERSDQLFRISEDETLLADSEVCGDSMDFFSDDFRFKHDPNPVLDISAPSDGIYNFDYPLFDVHDVHSEAEDP</sequence>
<dbReference type="PROSITE" id="PS50297">
    <property type="entry name" value="ANK_REP_REGION"/>
    <property type="match status" value="1"/>
</dbReference>
<reference evidence="5 6" key="1">
    <citation type="submission" date="2023-10" db="EMBL/GenBank/DDBJ databases">
        <title>Draft genome sequence of Xylaria bambusicola isolate GMP-LS, the root and basal stem rot pathogen of sugarcane in Indonesia.</title>
        <authorList>
            <person name="Selvaraj P."/>
            <person name="Muralishankar V."/>
            <person name="Muruganantham S."/>
            <person name="Sp S."/>
            <person name="Haryani S."/>
            <person name="Lau K.J.X."/>
            <person name="Naqvi N.I."/>
        </authorList>
    </citation>
    <scope>NUCLEOTIDE SEQUENCE [LARGE SCALE GENOMIC DNA]</scope>
    <source>
        <strain evidence="5">GMP-LS</strain>
    </source>
</reference>
<evidence type="ECO:0000313" key="5">
    <source>
        <dbReference type="EMBL" id="KAK5628948.1"/>
    </source>
</evidence>
<dbReference type="AlphaFoldDB" id="A0AAN7UGT5"/>
<feature type="region of interest" description="Disordered" evidence="4">
    <location>
        <begin position="540"/>
        <end position="576"/>
    </location>
</feature>
<name>A0AAN7UGT5_9PEZI</name>
<dbReference type="PANTHER" id="PTHR24198:SF165">
    <property type="entry name" value="ANKYRIN REPEAT-CONTAINING PROTEIN-RELATED"/>
    <property type="match status" value="1"/>
</dbReference>
<dbReference type="InterPro" id="IPR036770">
    <property type="entry name" value="Ankyrin_rpt-contain_sf"/>
</dbReference>
<evidence type="ECO:0000256" key="1">
    <source>
        <dbReference type="ARBA" id="ARBA00022737"/>
    </source>
</evidence>
<feature type="repeat" description="ANK" evidence="3">
    <location>
        <begin position="461"/>
        <end position="486"/>
    </location>
</feature>
<proteinExistence type="predicted"/>
<comment type="caution">
    <text evidence="5">The sequence shown here is derived from an EMBL/GenBank/DDBJ whole genome shotgun (WGS) entry which is preliminary data.</text>
</comment>
<evidence type="ECO:0000313" key="6">
    <source>
        <dbReference type="Proteomes" id="UP001305414"/>
    </source>
</evidence>
<evidence type="ECO:0000256" key="2">
    <source>
        <dbReference type="ARBA" id="ARBA00023043"/>
    </source>
</evidence>
<evidence type="ECO:0000256" key="4">
    <source>
        <dbReference type="SAM" id="MobiDB-lite"/>
    </source>
</evidence>
<dbReference type="EMBL" id="JAWHQM010000010">
    <property type="protein sequence ID" value="KAK5628948.1"/>
    <property type="molecule type" value="Genomic_DNA"/>
</dbReference>
<dbReference type="Gene3D" id="1.25.40.20">
    <property type="entry name" value="Ankyrin repeat-containing domain"/>
    <property type="match status" value="1"/>
</dbReference>
<keyword evidence="2 3" id="KW-0040">ANK repeat</keyword>
<dbReference type="Pfam" id="PF12796">
    <property type="entry name" value="Ank_2"/>
    <property type="match status" value="1"/>
</dbReference>
<dbReference type="PROSITE" id="PS50088">
    <property type="entry name" value="ANK_REPEAT"/>
    <property type="match status" value="1"/>
</dbReference>
<dbReference type="SUPFAM" id="SSF48403">
    <property type="entry name" value="Ankyrin repeat"/>
    <property type="match status" value="1"/>
</dbReference>